<gene>
    <name evidence="6" type="ORF">SAMN05421504_103218</name>
</gene>
<evidence type="ECO:0000256" key="3">
    <source>
        <dbReference type="ARBA" id="ARBA00022763"/>
    </source>
</evidence>
<dbReference type="AlphaFoldDB" id="A0A1H3D0Q0"/>
<evidence type="ECO:0000313" key="6">
    <source>
        <dbReference type="EMBL" id="SDX59971.1"/>
    </source>
</evidence>
<sequence length="309" mass="33814">MISTVSSQVAEVSFTGPFDLDASTRFLEGFTPAARPDAAAEPGVLRMAFPVERTWSHAGVVVRQRAPDRVEVEVFAEPDVVPFAVTQVRRMLSLDVDGEGFARVGAADKVVAGLQERNPGLRPVLFHSPYEAACWAVIGHGIRIVQAAGIKRRVAERFGREVDVGGVPLISFPTPEELLEMDSHPSLPPAKVERLHAMARAARDGLLDAETLRAKDSAEALTRLLKLPGIGPFSSQLILIRGAGHPDVFPRDERRLQDEMARVYGQGGAVSAAKLERIADAWRPYRSWVALLFRTEREIRTGEIGGRRS</sequence>
<dbReference type="InterPro" id="IPR051912">
    <property type="entry name" value="Alkylbase_DNA_Glycosylase/TA"/>
</dbReference>
<dbReference type="GO" id="GO:0008725">
    <property type="term" value="F:DNA-3-methyladenine glycosylase activity"/>
    <property type="evidence" value="ECO:0007669"/>
    <property type="project" value="TreeGrafter"/>
</dbReference>
<dbReference type="PANTHER" id="PTHR43003">
    <property type="entry name" value="DNA-3-METHYLADENINE GLYCOSYLASE"/>
    <property type="match status" value="1"/>
</dbReference>
<dbReference type="GO" id="GO:0006285">
    <property type="term" value="P:base-excision repair, AP site formation"/>
    <property type="evidence" value="ECO:0007669"/>
    <property type="project" value="TreeGrafter"/>
</dbReference>
<evidence type="ECO:0000256" key="4">
    <source>
        <dbReference type="ARBA" id="ARBA00023204"/>
    </source>
</evidence>
<keyword evidence="4" id="KW-0234">DNA repair</keyword>
<dbReference type="RefSeq" id="WP_091289325.1">
    <property type="nucleotide sequence ID" value="NZ_FNON01000003.1"/>
</dbReference>
<name>A0A1H3D0Q0_9PSEU</name>
<dbReference type="SUPFAM" id="SSF48150">
    <property type="entry name" value="DNA-glycosylase"/>
    <property type="match status" value="1"/>
</dbReference>
<evidence type="ECO:0000256" key="1">
    <source>
        <dbReference type="ARBA" id="ARBA00000086"/>
    </source>
</evidence>
<dbReference type="InterPro" id="IPR003265">
    <property type="entry name" value="HhH-GPD_domain"/>
</dbReference>
<dbReference type="GO" id="GO:0032993">
    <property type="term" value="C:protein-DNA complex"/>
    <property type="evidence" value="ECO:0007669"/>
    <property type="project" value="TreeGrafter"/>
</dbReference>
<dbReference type="GO" id="GO:0032131">
    <property type="term" value="F:alkylated DNA binding"/>
    <property type="evidence" value="ECO:0007669"/>
    <property type="project" value="TreeGrafter"/>
</dbReference>
<evidence type="ECO:0000256" key="2">
    <source>
        <dbReference type="ARBA" id="ARBA00012000"/>
    </source>
</evidence>
<dbReference type="Gene3D" id="1.10.1670.40">
    <property type="match status" value="1"/>
</dbReference>
<protein>
    <recommendedName>
        <fullName evidence="2">DNA-3-methyladenine glycosylase II</fullName>
        <ecNumber evidence="2">3.2.2.21</ecNumber>
    </recommendedName>
</protein>
<proteinExistence type="predicted"/>
<dbReference type="Gene3D" id="1.10.340.30">
    <property type="entry name" value="Hypothetical protein, domain 2"/>
    <property type="match status" value="1"/>
</dbReference>
<dbReference type="SMART" id="SM00478">
    <property type="entry name" value="ENDO3c"/>
    <property type="match status" value="1"/>
</dbReference>
<accession>A0A1H3D0Q0</accession>
<comment type="catalytic activity">
    <reaction evidence="1">
        <text>Hydrolysis of alkylated DNA, releasing 3-methyladenine, 3-methylguanine, 7-methylguanine and 7-methyladenine.</text>
        <dbReference type="EC" id="3.2.2.21"/>
    </reaction>
</comment>
<dbReference type="STRING" id="589385.SAMN05421504_103218"/>
<dbReference type="EC" id="3.2.2.21" evidence="2"/>
<keyword evidence="3" id="KW-0227">DNA damage</keyword>
<dbReference type="EMBL" id="FNON01000003">
    <property type="protein sequence ID" value="SDX59971.1"/>
    <property type="molecule type" value="Genomic_DNA"/>
</dbReference>
<dbReference type="Proteomes" id="UP000199515">
    <property type="component" value="Unassembled WGS sequence"/>
</dbReference>
<evidence type="ECO:0000313" key="7">
    <source>
        <dbReference type="Proteomes" id="UP000199515"/>
    </source>
</evidence>
<dbReference type="GO" id="GO:0006307">
    <property type="term" value="P:DNA alkylation repair"/>
    <property type="evidence" value="ECO:0007669"/>
    <property type="project" value="TreeGrafter"/>
</dbReference>
<dbReference type="GO" id="GO:0005737">
    <property type="term" value="C:cytoplasm"/>
    <property type="evidence" value="ECO:0007669"/>
    <property type="project" value="TreeGrafter"/>
</dbReference>
<dbReference type="PANTHER" id="PTHR43003:SF13">
    <property type="entry name" value="DNA-3-METHYLADENINE GLYCOSYLASE 2"/>
    <property type="match status" value="1"/>
</dbReference>
<keyword evidence="7" id="KW-1185">Reference proteome</keyword>
<feature type="domain" description="HhH-GPD" evidence="5">
    <location>
        <begin position="138"/>
        <end position="297"/>
    </location>
</feature>
<dbReference type="OrthoDB" id="9811249at2"/>
<reference evidence="6 7" key="1">
    <citation type="submission" date="2016-10" db="EMBL/GenBank/DDBJ databases">
        <authorList>
            <person name="de Groot N.N."/>
        </authorList>
    </citation>
    <scope>NUCLEOTIDE SEQUENCE [LARGE SCALE GENOMIC DNA]</scope>
    <source>
        <strain evidence="6 7">CPCC 202699</strain>
    </source>
</reference>
<organism evidence="6 7">
    <name type="scientific">Amycolatopsis xylanica</name>
    <dbReference type="NCBI Taxonomy" id="589385"/>
    <lineage>
        <taxon>Bacteria</taxon>
        <taxon>Bacillati</taxon>
        <taxon>Actinomycetota</taxon>
        <taxon>Actinomycetes</taxon>
        <taxon>Pseudonocardiales</taxon>
        <taxon>Pseudonocardiaceae</taxon>
        <taxon>Amycolatopsis</taxon>
    </lineage>
</organism>
<evidence type="ECO:0000259" key="5">
    <source>
        <dbReference type="SMART" id="SM00478"/>
    </source>
</evidence>
<dbReference type="GO" id="GO:0043916">
    <property type="term" value="F:DNA-7-methylguanine glycosylase activity"/>
    <property type="evidence" value="ECO:0007669"/>
    <property type="project" value="TreeGrafter"/>
</dbReference>
<dbReference type="InterPro" id="IPR011257">
    <property type="entry name" value="DNA_glycosylase"/>
</dbReference>